<evidence type="ECO:0000256" key="1">
    <source>
        <dbReference type="ARBA" id="ARBA00022679"/>
    </source>
</evidence>
<gene>
    <name evidence="7" type="ORF">BLA29_001697</name>
</gene>
<dbReference type="Gene3D" id="3.30.40.10">
    <property type="entry name" value="Zinc/RING finger domain, C3HC4 (zinc finger)"/>
    <property type="match status" value="1"/>
</dbReference>
<dbReference type="GO" id="GO:0008270">
    <property type="term" value="F:zinc ion binding"/>
    <property type="evidence" value="ECO:0007669"/>
    <property type="project" value="UniProtKB-KW"/>
</dbReference>
<keyword evidence="3 5" id="KW-0863">Zinc-finger</keyword>
<dbReference type="PROSITE" id="PS00518">
    <property type="entry name" value="ZF_RING_1"/>
    <property type="match status" value="1"/>
</dbReference>
<dbReference type="PANTHER" id="PTHR11224">
    <property type="entry name" value="MAKORIN-RELATED"/>
    <property type="match status" value="1"/>
</dbReference>
<evidence type="ECO:0000256" key="3">
    <source>
        <dbReference type="ARBA" id="ARBA00022771"/>
    </source>
</evidence>
<feature type="domain" description="RING-type" evidence="6">
    <location>
        <begin position="161"/>
        <end position="219"/>
    </location>
</feature>
<dbReference type="InterPro" id="IPR013083">
    <property type="entry name" value="Znf_RING/FYVE/PHD"/>
</dbReference>
<evidence type="ECO:0000313" key="7">
    <source>
        <dbReference type="EMBL" id="OTF82104.1"/>
    </source>
</evidence>
<evidence type="ECO:0000256" key="2">
    <source>
        <dbReference type="ARBA" id="ARBA00022723"/>
    </source>
</evidence>
<dbReference type="SMART" id="SM00184">
    <property type="entry name" value="RING"/>
    <property type="match status" value="1"/>
</dbReference>
<accession>A0A1Y3BPZ7</accession>
<dbReference type="AlphaFoldDB" id="A0A1Y3BPZ7"/>
<dbReference type="SUPFAM" id="SSF57850">
    <property type="entry name" value="RING/U-box"/>
    <property type="match status" value="1"/>
</dbReference>
<keyword evidence="2" id="KW-0479">Metal-binding</keyword>
<dbReference type="EMBL" id="MUJZ01010193">
    <property type="protein sequence ID" value="OTF82104.1"/>
    <property type="molecule type" value="Genomic_DNA"/>
</dbReference>
<dbReference type="GO" id="GO:0061630">
    <property type="term" value="F:ubiquitin protein ligase activity"/>
    <property type="evidence" value="ECO:0007669"/>
    <property type="project" value="InterPro"/>
</dbReference>
<keyword evidence="1" id="KW-0808">Transferase</keyword>
<evidence type="ECO:0000256" key="4">
    <source>
        <dbReference type="ARBA" id="ARBA00022833"/>
    </source>
</evidence>
<dbReference type="PANTHER" id="PTHR11224:SF10">
    <property type="entry name" value="IP09428P-RELATED"/>
    <property type="match status" value="1"/>
</dbReference>
<dbReference type="PROSITE" id="PS50089">
    <property type="entry name" value="ZF_RING_2"/>
    <property type="match status" value="1"/>
</dbReference>
<dbReference type="Pfam" id="PF13639">
    <property type="entry name" value="zf-RING_2"/>
    <property type="match status" value="1"/>
</dbReference>
<keyword evidence="4" id="KW-0862">Zinc</keyword>
<proteinExistence type="predicted"/>
<evidence type="ECO:0000256" key="5">
    <source>
        <dbReference type="PROSITE-ProRule" id="PRU00175"/>
    </source>
</evidence>
<dbReference type="InterPro" id="IPR045072">
    <property type="entry name" value="MKRN-like"/>
</dbReference>
<dbReference type="InterPro" id="IPR001841">
    <property type="entry name" value="Znf_RING"/>
</dbReference>
<dbReference type="Proteomes" id="UP000194236">
    <property type="component" value="Unassembled WGS sequence"/>
</dbReference>
<name>A0A1Y3BPZ7_EURMA</name>
<protein>
    <recommendedName>
        <fullName evidence="6">RING-type domain-containing protein</fullName>
    </recommendedName>
</protein>
<reference evidence="7 8" key="1">
    <citation type="submission" date="2017-03" db="EMBL/GenBank/DDBJ databases">
        <title>Genome Survey of Euroglyphus maynei.</title>
        <authorList>
            <person name="Arlian L.G."/>
            <person name="Morgan M.S."/>
            <person name="Rider S.D."/>
        </authorList>
    </citation>
    <scope>NUCLEOTIDE SEQUENCE [LARGE SCALE GENOMIC DNA]</scope>
    <source>
        <strain evidence="7">Arlian Lab</strain>
        <tissue evidence="7">Whole body</tissue>
    </source>
</reference>
<evidence type="ECO:0000313" key="8">
    <source>
        <dbReference type="Proteomes" id="UP000194236"/>
    </source>
</evidence>
<dbReference type="InterPro" id="IPR017907">
    <property type="entry name" value="Znf_RING_CS"/>
</dbReference>
<dbReference type="OrthoDB" id="6502041at2759"/>
<comment type="caution">
    <text evidence="7">The sequence shown here is derived from an EMBL/GenBank/DDBJ whole genome shotgun (WGS) entry which is preliminary data.</text>
</comment>
<keyword evidence="8" id="KW-1185">Reference proteome</keyword>
<evidence type="ECO:0000259" key="6">
    <source>
        <dbReference type="PROSITE" id="PS50089"/>
    </source>
</evidence>
<sequence>MSNFDETDVESLRERNLCQTYLRDGFCMQQLEQNCYEIHGDFCKDCQQYALHPFNERLRHGHEIYCQIGRLVEKMQQVINIDNGSENNDSDEIYEELVSNSICPEYEQNGRCYELERRNCQLIHGDLCDICERYSLHPFSEPEREKHVQQCIDDFTNNRTCAICLEMIGRIPESVFNNDDDDECERSYGRLENCRHIFCYDCIHQWRTISYSSECPICRVPSENIFKTNN</sequence>
<organism evidence="7 8">
    <name type="scientific">Euroglyphus maynei</name>
    <name type="common">Mayne's house dust mite</name>
    <dbReference type="NCBI Taxonomy" id="6958"/>
    <lineage>
        <taxon>Eukaryota</taxon>
        <taxon>Metazoa</taxon>
        <taxon>Ecdysozoa</taxon>
        <taxon>Arthropoda</taxon>
        <taxon>Chelicerata</taxon>
        <taxon>Arachnida</taxon>
        <taxon>Acari</taxon>
        <taxon>Acariformes</taxon>
        <taxon>Sarcoptiformes</taxon>
        <taxon>Astigmata</taxon>
        <taxon>Psoroptidia</taxon>
        <taxon>Analgoidea</taxon>
        <taxon>Pyroglyphidae</taxon>
        <taxon>Pyroglyphinae</taxon>
        <taxon>Euroglyphus</taxon>
    </lineage>
</organism>
<dbReference type="GO" id="GO:0000209">
    <property type="term" value="P:protein polyubiquitination"/>
    <property type="evidence" value="ECO:0007669"/>
    <property type="project" value="InterPro"/>
</dbReference>